<accession>A0A7C0XC40</accession>
<dbReference type="EMBL" id="DRBW01000025">
    <property type="protein sequence ID" value="HDM89717.1"/>
    <property type="molecule type" value="Genomic_DNA"/>
</dbReference>
<organism evidence="1">
    <name type="scientific">candidate division WOR-3 bacterium</name>
    <dbReference type="NCBI Taxonomy" id="2052148"/>
    <lineage>
        <taxon>Bacteria</taxon>
        <taxon>Bacteria division WOR-3</taxon>
    </lineage>
</organism>
<reference evidence="1" key="1">
    <citation type="journal article" date="2020" name="mSystems">
        <title>Genome- and Community-Level Interaction Insights into Carbon Utilization and Element Cycling Functions of Hydrothermarchaeota in Hydrothermal Sediment.</title>
        <authorList>
            <person name="Zhou Z."/>
            <person name="Liu Y."/>
            <person name="Xu W."/>
            <person name="Pan J."/>
            <person name="Luo Z.H."/>
            <person name="Li M."/>
        </authorList>
    </citation>
    <scope>NUCLEOTIDE SEQUENCE [LARGE SCALE GENOMIC DNA]</scope>
    <source>
        <strain evidence="1">HyVt-237</strain>
    </source>
</reference>
<dbReference type="AlphaFoldDB" id="A0A7C0XC40"/>
<dbReference type="Proteomes" id="UP000885931">
    <property type="component" value="Unassembled WGS sequence"/>
</dbReference>
<proteinExistence type="predicted"/>
<comment type="caution">
    <text evidence="1">The sequence shown here is derived from an EMBL/GenBank/DDBJ whole genome shotgun (WGS) entry which is preliminary data.</text>
</comment>
<name>A0A7C0XC40_UNCW3</name>
<gene>
    <name evidence="1" type="ORF">ENG67_00730</name>
</gene>
<sequence>MYVDIIIAVLLWGFPEYYNDPLSGVGNSLLLLNRPSAVFHNPALIGRSAEISLSYARPFNLPGVHKAQISFQIEGFGFGAQTLRADGYSESRLMIGKELYGRRFRTGLSFGVSDMAAGPERAAALSINLGFAFESYGGKVVNALHVTGIRVKGAEDLLSPAMTLSFKYRGSEDIELYLDFFQETRFPLGLRSGCSVKIGDLRLLFGLSSVPDCYALAISVETRPAFLYRLRIHPYLGATHGFGVNVRM</sequence>
<evidence type="ECO:0000313" key="1">
    <source>
        <dbReference type="EMBL" id="HDM89717.1"/>
    </source>
</evidence>
<evidence type="ECO:0008006" key="2">
    <source>
        <dbReference type="Google" id="ProtNLM"/>
    </source>
</evidence>
<protein>
    <recommendedName>
        <fullName evidence="2">Type IX secretion system membrane protein PorP/SprF</fullName>
    </recommendedName>
</protein>